<keyword evidence="4" id="KW-0539">Nucleus</keyword>
<evidence type="ECO:0000256" key="3">
    <source>
        <dbReference type="ARBA" id="ARBA00022835"/>
    </source>
</evidence>
<evidence type="ECO:0000256" key="1">
    <source>
        <dbReference type="ARBA" id="ARBA00004123"/>
    </source>
</evidence>
<dbReference type="SMART" id="SM00341">
    <property type="entry name" value="HRDC"/>
    <property type="match status" value="1"/>
</dbReference>
<dbReference type="Pfam" id="PF00570">
    <property type="entry name" value="HRDC"/>
    <property type="match status" value="1"/>
</dbReference>
<reference evidence="8 9" key="1">
    <citation type="submission" date="2014-04" db="EMBL/GenBank/DDBJ databases">
        <title>Evolutionary Origins and Diversification of the Mycorrhizal Mutualists.</title>
        <authorList>
            <consortium name="DOE Joint Genome Institute"/>
            <consortium name="Mycorrhizal Genomics Consortium"/>
            <person name="Kohler A."/>
            <person name="Kuo A."/>
            <person name="Nagy L.G."/>
            <person name="Floudas D."/>
            <person name="Copeland A."/>
            <person name="Barry K.W."/>
            <person name="Cichocki N."/>
            <person name="Veneault-Fourrey C."/>
            <person name="LaButti K."/>
            <person name="Lindquist E.A."/>
            <person name="Lipzen A."/>
            <person name="Lundell T."/>
            <person name="Morin E."/>
            <person name="Murat C."/>
            <person name="Riley R."/>
            <person name="Ohm R."/>
            <person name="Sun H."/>
            <person name="Tunlid A."/>
            <person name="Henrissat B."/>
            <person name="Grigoriev I.V."/>
            <person name="Hibbett D.S."/>
            <person name="Martin F."/>
        </authorList>
    </citation>
    <scope>NUCLEOTIDE SEQUENCE [LARGE SCALE GENOMIC DNA]</scope>
    <source>
        <strain evidence="8 9">MD-312</strain>
    </source>
</reference>
<dbReference type="GO" id="GO:0000467">
    <property type="term" value="P:exonucleolytic trimming to generate mature 3'-end of 5.8S rRNA from tricistronic rRNA transcript (SSU-rRNA, 5.8S rRNA, LSU-rRNA)"/>
    <property type="evidence" value="ECO:0007669"/>
    <property type="project" value="InterPro"/>
</dbReference>
<dbReference type="InterPro" id="IPR036397">
    <property type="entry name" value="RNaseH_sf"/>
</dbReference>
<feature type="compositionally biased region" description="Polar residues" evidence="6">
    <location>
        <begin position="739"/>
        <end position="754"/>
    </location>
</feature>
<dbReference type="InterPro" id="IPR012337">
    <property type="entry name" value="RNaseH-like_sf"/>
</dbReference>
<feature type="compositionally biased region" description="Low complexity" evidence="6">
    <location>
        <begin position="784"/>
        <end position="799"/>
    </location>
</feature>
<accession>A0A0C9W6V2</accession>
<dbReference type="HOGENOM" id="CLU_010129_3_0_1"/>
<feature type="domain" description="HRDC" evidence="7">
    <location>
        <begin position="549"/>
        <end position="636"/>
    </location>
</feature>
<dbReference type="InterPro" id="IPR002121">
    <property type="entry name" value="HRDC_dom"/>
</dbReference>
<dbReference type="Pfam" id="PF01612">
    <property type="entry name" value="DNA_pol_A_exo1"/>
    <property type="match status" value="1"/>
</dbReference>
<gene>
    <name evidence="8" type="ORF">HYDPIDRAFT_41834</name>
</gene>
<dbReference type="GO" id="GO:0000166">
    <property type="term" value="F:nucleotide binding"/>
    <property type="evidence" value="ECO:0007669"/>
    <property type="project" value="InterPro"/>
</dbReference>
<dbReference type="GO" id="GO:0005730">
    <property type="term" value="C:nucleolus"/>
    <property type="evidence" value="ECO:0007669"/>
    <property type="project" value="TreeGrafter"/>
</dbReference>
<proteinExistence type="inferred from homology"/>
<dbReference type="GO" id="GO:0000175">
    <property type="term" value="F:3'-5'-RNA exonuclease activity"/>
    <property type="evidence" value="ECO:0007669"/>
    <property type="project" value="InterPro"/>
</dbReference>
<dbReference type="GO" id="GO:0071035">
    <property type="term" value="P:nuclear polyadenylation-dependent rRNA catabolic process"/>
    <property type="evidence" value="ECO:0007669"/>
    <property type="project" value="TreeGrafter"/>
</dbReference>
<dbReference type="EMBL" id="KN839854">
    <property type="protein sequence ID" value="KIJ62703.1"/>
    <property type="molecule type" value="Genomic_DNA"/>
</dbReference>
<dbReference type="SMART" id="SM00474">
    <property type="entry name" value="35EXOc"/>
    <property type="match status" value="1"/>
</dbReference>
<dbReference type="SUPFAM" id="SSF53098">
    <property type="entry name" value="Ribonuclease H-like"/>
    <property type="match status" value="1"/>
</dbReference>
<dbReference type="InterPro" id="IPR002562">
    <property type="entry name" value="3'-5'_exonuclease_dom"/>
</dbReference>
<comment type="subcellular location">
    <subcellularLocation>
        <location evidence="1">Nucleus</location>
    </subcellularLocation>
</comment>
<dbReference type="Pfam" id="PF08066">
    <property type="entry name" value="PMC2NT"/>
    <property type="match status" value="1"/>
</dbReference>
<dbReference type="Proteomes" id="UP000053820">
    <property type="component" value="Unassembled WGS sequence"/>
</dbReference>
<dbReference type="InterPro" id="IPR045092">
    <property type="entry name" value="Rrp6-like"/>
</dbReference>
<evidence type="ECO:0000313" key="9">
    <source>
        <dbReference type="Proteomes" id="UP000053820"/>
    </source>
</evidence>
<evidence type="ECO:0000256" key="5">
    <source>
        <dbReference type="ARBA" id="ARBA00043957"/>
    </source>
</evidence>
<dbReference type="InterPro" id="IPR044876">
    <property type="entry name" value="HRDC_dom_sf"/>
</dbReference>
<dbReference type="AlphaFoldDB" id="A0A0C9W6V2"/>
<evidence type="ECO:0000256" key="2">
    <source>
        <dbReference type="ARBA" id="ARBA00022552"/>
    </source>
</evidence>
<dbReference type="GO" id="GO:0071036">
    <property type="term" value="P:nuclear polyadenylation-dependent snoRNA catabolic process"/>
    <property type="evidence" value="ECO:0007669"/>
    <property type="project" value="TreeGrafter"/>
</dbReference>
<dbReference type="InterPro" id="IPR012588">
    <property type="entry name" value="Exosome-assoc_fac_Rrp6_N"/>
</dbReference>
<keyword evidence="9" id="KW-1185">Reference proteome</keyword>
<feature type="region of interest" description="Disordered" evidence="6">
    <location>
        <begin position="845"/>
        <end position="956"/>
    </location>
</feature>
<dbReference type="GO" id="GO:0071037">
    <property type="term" value="P:nuclear polyadenylation-dependent snRNA catabolic process"/>
    <property type="evidence" value="ECO:0007669"/>
    <property type="project" value="TreeGrafter"/>
</dbReference>
<dbReference type="GO" id="GO:0071051">
    <property type="term" value="P:poly(A)-dependent snoRNA 3'-end processing"/>
    <property type="evidence" value="ECO:0007669"/>
    <property type="project" value="TreeGrafter"/>
</dbReference>
<dbReference type="Gene3D" id="1.10.150.80">
    <property type="entry name" value="HRDC domain"/>
    <property type="match status" value="1"/>
</dbReference>
<evidence type="ECO:0000259" key="7">
    <source>
        <dbReference type="PROSITE" id="PS50967"/>
    </source>
</evidence>
<dbReference type="GO" id="GO:0071044">
    <property type="term" value="P:histone mRNA catabolic process"/>
    <property type="evidence" value="ECO:0007669"/>
    <property type="project" value="TreeGrafter"/>
</dbReference>
<dbReference type="Gene3D" id="3.30.420.10">
    <property type="entry name" value="Ribonuclease H-like superfamily/Ribonuclease H"/>
    <property type="match status" value="1"/>
</dbReference>
<keyword evidence="2" id="KW-0698">rRNA processing</keyword>
<comment type="similarity">
    <text evidence="5">Belongs to the exosome component 10/RRP6 family.</text>
</comment>
<dbReference type="GO" id="GO:0003727">
    <property type="term" value="F:single-stranded RNA binding"/>
    <property type="evidence" value="ECO:0007669"/>
    <property type="project" value="TreeGrafter"/>
</dbReference>
<dbReference type="InterPro" id="IPR010997">
    <property type="entry name" value="HRDC-like_sf"/>
</dbReference>
<organism evidence="8 9">
    <name type="scientific">Hydnomerulius pinastri MD-312</name>
    <dbReference type="NCBI Taxonomy" id="994086"/>
    <lineage>
        <taxon>Eukaryota</taxon>
        <taxon>Fungi</taxon>
        <taxon>Dikarya</taxon>
        <taxon>Basidiomycota</taxon>
        <taxon>Agaricomycotina</taxon>
        <taxon>Agaricomycetes</taxon>
        <taxon>Agaricomycetidae</taxon>
        <taxon>Boletales</taxon>
        <taxon>Boletales incertae sedis</taxon>
        <taxon>Leucogyrophana</taxon>
    </lineage>
</organism>
<dbReference type="PANTHER" id="PTHR12124">
    <property type="entry name" value="POLYMYOSITIS/SCLERODERMA AUTOANTIGEN-RELATED"/>
    <property type="match status" value="1"/>
</dbReference>
<dbReference type="GO" id="GO:0071040">
    <property type="term" value="P:nuclear polyadenylation-dependent antisense transcript catabolic process"/>
    <property type="evidence" value="ECO:0007669"/>
    <property type="project" value="TreeGrafter"/>
</dbReference>
<feature type="region of interest" description="Disordered" evidence="6">
    <location>
        <begin position="248"/>
        <end position="268"/>
    </location>
</feature>
<feature type="region of interest" description="Disordered" evidence="6">
    <location>
        <begin position="125"/>
        <end position="149"/>
    </location>
</feature>
<evidence type="ECO:0000256" key="6">
    <source>
        <dbReference type="SAM" id="MobiDB-lite"/>
    </source>
</evidence>
<dbReference type="GO" id="GO:0071039">
    <property type="term" value="P:nuclear polyadenylation-dependent CUT catabolic process"/>
    <property type="evidence" value="ECO:0007669"/>
    <property type="project" value="TreeGrafter"/>
</dbReference>
<evidence type="ECO:0000256" key="4">
    <source>
        <dbReference type="ARBA" id="ARBA00023242"/>
    </source>
</evidence>
<name>A0A0C9W6V2_9AGAM</name>
<evidence type="ECO:0000313" key="8">
    <source>
        <dbReference type="EMBL" id="KIJ62703.1"/>
    </source>
</evidence>
<feature type="region of interest" description="Disordered" evidence="6">
    <location>
        <begin position="732"/>
        <end position="754"/>
    </location>
</feature>
<dbReference type="GO" id="GO:0071038">
    <property type="term" value="P:TRAMP-dependent tRNA surveillance pathway"/>
    <property type="evidence" value="ECO:0007669"/>
    <property type="project" value="TreeGrafter"/>
</dbReference>
<dbReference type="OrthoDB" id="2250022at2759"/>
<sequence length="956" mass="103679">MATSSEAAPDKHAITPTTFPTYSDTLQAAALNTTRLAATSLPSDLSFHRSIHSNLAPDIDAFSARVLGLTNRLIRLAGGKISTIEEEEDVVDGFVRTIVDSMEGMLERTDSALDEYLGRKKGPAIPIPAVPVDPHQNTKVKKPQPPRGRLDPALTHASHLPKPQLKFKHTPSNTDESPYIPATLIPHKWCAKVPLGYIFHDERLLGEGEGSKDEEAEEEETKKRTIHPYYYELTHPSYPDHVFNPPPNPVHPSALDMSSPSSSSSTHPLTYVSSPKSLLDFANTISTATELAIDLEHHSYRSYRGFLALMQVSTRQEDYVIDLLMPELREGLRQGKGKKTAESEDERMAREAGETIARVFADPAVVKVFHGAESDIVWLQEDFNIFVVGLFDTFHASKVLEFPKHSLANLLETYCDFIPDKRYQLADWRIRPLPNEMLTYARSDTHFLLYIYDKLRLALIARASSLPPTTPPLSSAATANLPSSTNLISTVLSRSARTSLRLHDIEVYDADHGTGPGGWDTLARKWNKAGLFGVGGGRRTPASATGGDGGVQGAVYRAVHRWREDVAREEDESTRYVLPNHHLFLLSERTPSTVPELLSLFGGPGGGNGGVPPVLRRRAGELVGVVKGAIDAVQAGQSRKSTAMNAEGAPEDVEMVVASVNNESATSKGESELAVVSTNESRLWAVGASSSSIAFASRSSLFGASVEVAASSSVVGGSKAYAATRSVLFGEISGEPLPSSRTSKSTYSQTRTRNASTERFKDLVERIHRTLVIAPVVPTPAKTEVSITTSTSTSSTVPPASVPTPSEPTPAAQAEIPFVPAHQRQANPLTYAPLEDDTIVVVGQAGARQRKRKREKNKGTIGTGISGAAHSRSKSGTAEPGASIGDQEEEESKFDYSSVPNLLDGDGKIGGGEDVERRKKKQKQVKGSGLFEYGNFRAPPRDQREVKSGNKTHTFR</sequence>
<dbReference type="SUPFAM" id="SSF47819">
    <property type="entry name" value="HRDC-like"/>
    <property type="match status" value="1"/>
</dbReference>
<dbReference type="PANTHER" id="PTHR12124:SF47">
    <property type="entry name" value="EXOSOME COMPONENT 10"/>
    <property type="match status" value="1"/>
</dbReference>
<dbReference type="PROSITE" id="PS50967">
    <property type="entry name" value="HRDC"/>
    <property type="match status" value="1"/>
</dbReference>
<feature type="compositionally biased region" description="Basic and acidic residues" evidence="6">
    <location>
        <begin position="939"/>
        <end position="948"/>
    </location>
</feature>
<keyword evidence="3" id="KW-0271">Exosome</keyword>
<dbReference type="GO" id="GO:0000176">
    <property type="term" value="C:nuclear exosome (RNase complex)"/>
    <property type="evidence" value="ECO:0007669"/>
    <property type="project" value="InterPro"/>
</dbReference>
<feature type="region of interest" description="Disordered" evidence="6">
    <location>
        <begin position="784"/>
        <end position="811"/>
    </location>
</feature>
<protein>
    <recommendedName>
        <fullName evidence="7">HRDC domain-containing protein</fullName>
    </recommendedName>
</protein>